<evidence type="ECO:0000313" key="2">
    <source>
        <dbReference type="EMBL" id="GEZ69179.1"/>
    </source>
</evidence>
<feature type="domain" description="Gfo/Idh/MocA-like oxidoreductase C-terminal" evidence="1">
    <location>
        <begin position="5"/>
        <end position="48"/>
    </location>
</feature>
<dbReference type="Gene3D" id="3.30.360.10">
    <property type="entry name" value="Dihydrodipicolinate Reductase, domain 2"/>
    <property type="match status" value="1"/>
</dbReference>
<evidence type="ECO:0000259" key="1">
    <source>
        <dbReference type="Pfam" id="PF02894"/>
    </source>
</evidence>
<dbReference type="PANTHER" id="PTHR43593">
    <property type="match status" value="1"/>
</dbReference>
<feature type="non-terminal residue" evidence="2">
    <location>
        <position position="1"/>
    </location>
</feature>
<dbReference type="PANTHER" id="PTHR43593:SF1">
    <property type="entry name" value="INOSITOL 2-DEHYDROGENASE"/>
    <property type="match status" value="1"/>
</dbReference>
<feature type="non-terminal residue" evidence="2">
    <location>
        <position position="355"/>
    </location>
</feature>
<name>A0A699IIJ2_TANCI</name>
<dbReference type="Pfam" id="PF02894">
    <property type="entry name" value="GFO_IDH_MocA_C"/>
    <property type="match status" value="1"/>
</dbReference>
<protein>
    <submittedName>
        <fullName evidence="2">Ribonuclease H-like domain-containing protein</fullName>
    </submittedName>
</protein>
<dbReference type="EMBL" id="BKCJ010310730">
    <property type="protein sequence ID" value="GEZ69179.1"/>
    <property type="molecule type" value="Genomic_DNA"/>
</dbReference>
<sequence>VPDIIDNTYVIIEFENGARGMLDLFMFAKGSKNEQKIYVIGKTGKVEAFVPENIVCYGLRIEGRDSICPPSHSAIVARSQPIRTTPGFSYPLAQITFSAQQIYYPAQLRASAHSLRYFMSPPPGFHPQPAYHLLPAKQTGQITQHNGTVAASPAGPIGIPRRETTLPHAFTTGTLHDPASGTWNFDTSASSHLNNSVTNLSEVFNLCMYPSVLVGDGHAIPVTNTGHSILPTFVRSLHLNNVFITPYIIKNLISVRQFICDNNCTIEFDAFGFSVKDFMTRRVLLRCDSTGDLYLVTHPSPIPHAFLVSQHMWHQRLGHPGDGTLSRYKARLVANGSTELERVDVDETFSLVVKP</sequence>
<accession>A0A699IIJ2</accession>
<comment type="caution">
    <text evidence="2">The sequence shown here is derived from an EMBL/GenBank/DDBJ whole genome shotgun (WGS) entry which is preliminary data.</text>
</comment>
<gene>
    <name evidence="2" type="ORF">Tci_541152</name>
</gene>
<reference evidence="2" key="1">
    <citation type="journal article" date="2019" name="Sci. Rep.">
        <title>Draft genome of Tanacetum cinerariifolium, the natural source of mosquito coil.</title>
        <authorList>
            <person name="Yamashiro T."/>
            <person name="Shiraishi A."/>
            <person name="Satake H."/>
            <person name="Nakayama K."/>
        </authorList>
    </citation>
    <scope>NUCLEOTIDE SEQUENCE</scope>
</reference>
<dbReference type="InterPro" id="IPR050424">
    <property type="entry name" value="Gfo-Idh-MocA_inositol_DH"/>
</dbReference>
<organism evidence="2">
    <name type="scientific">Tanacetum cinerariifolium</name>
    <name type="common">Dalmatian daisy</name>
    <name type="synonym">Chrysanthemum cinerariifolium</name>
    <dbReference type="NCBI Taxonomy" id="118510"/>
    <lineage>
        <taxon>Eukaryota</taxon>
        <taxon>Viridiplantae</taxon>
        <taxon>Streptophyta</taxon>
        <taxon>Embryophyta</taxon>
        <taxon>Tracheophyta</taxon>
        <taxon>Spermatophyta</taxon>
        <taxon>Magnoliopsida</taxon>
        <taxon>eudicotyledons</taxon>
        <taxon>Gunneridae</taxon>
        <taxon>Pentapetalae</taxon>
        <taxon>asterids</taxon>
        <taxon>campanulids</taxon>
        <taxon>Asterales</taxon>
        <taxon>Asteraceae</taxon>
        <taxon>Asteroideae</taxon>
        <taxon>Anthemideae</taxon>
        <taxon>Anthemidinae</taxon>
        <taxon>Tanacetum</taxon>
    </lineage>
</organism>
<dbReference type="AlphaFoldDB" id="A0A699IIJ2"/>
<proteinExistence type="predicted"/>
<dbReference type="InterPro" id="IPR004104">
    <property type="entry name" value="Gfo/Idh/MocA-like_OxRdtase_C"/>
</dbReference>
<dbReference type="SUPFAM" id="SSF55347">
    <property type="entry name" value="Glyceraldehyde-3-phosphate dehydrogenase-like, C-terminal domain"/>
    <property type="match status" value="1"/>
</dbReference>